<evidence type="ECO:0000313" key="9">
    <source>
        <dbReference type="EMBL" id="PXX98047.1"/>
    </source>
</evidence>
<feature type="domain" description="SusD-like N-terminal" evidence="8">
    <location>
        <begin position="77"/>
        <end position="226"/>
    </location>
</feature>
<dbReference type="InterPro" id="IPR012944">
    <property type="entry name" value="SusD_RagB_dom"/>
</dbReference>
<dbReference type="Pfam" id="PF07980">
    <property type="entry name" value="SusD_RagB"/>
    <property type="match status" value="1"/>
</dbReference>
<organism evidence="9 10">
    <name type="scientific">Marinifilum breve</name>
    <dbReference type="NCBI Taxonomy" id="2184082"/>
    <lineage>
        <taxon>Bacteria</taxon>
        <taxon>Pseudomonadati</taxon>
        <taxon>Bacteroidota</taxon>
        <taxon>Bacteroidia</taxon>
        <taxon>Marinilabiliales</taxon>
        <taxon>Marinifilaceae</taxon>
    </lineage>
</organism>
<evidence type="ECO:0000256" key="1">
    <source>
        <dbReference type="ARBA" id="ARBA00004442"/>
    </source>
</evidence>
<evidence type="ECO:0000256" key="5">
    <source>
        <dbReference type="ARBA" id="ARBA00023237"/>
    </source>
</evidence>
<comment type="subcellular location">
    <subcellularLocation>
        <location evidence="1">Cell outer membrane</location>
    </subcellularLocation>
</comment>
<evidence type="ECO:0000256" key="6">
    <source>
        <dbReference type="SAM" id="SignalP"/>
    </source>
</evidence>
<feature type="chain" id="PRO_5015852542" evidence="6">
    <location>
        <begin position="22"/>
        <end position="510"/>
    </location>
</feature>
<keyword evidence="5" id="KW-0998">Cell outer membrane</keyword>
<evidence type="ECO:0000256" key="3">
    <source>
        <dbReference type="ARBA" id="ARBA00022729"/>
    </source>
</evidence>
<dbReference type="OrthoDB" id="5694214at2"/>
<dbReference type="Proteomes" id="UP000248079">
    <property type="component" value="Unassembled WGS sequence"/>
</dbReference>
<accession>A0A2V4A807</accession>
<dbReference type="RefSeq" id="WP_110361977.1">
    <property type="nucleotide sequence ID" value="NZ_QFLI01000008.1"/>
</dbReference>
<feature type="domain" description="RagB/SusD" evidence="7">
    <location>
        <begin position="280"/>
        <end position="510"/>
    </location>
</feature>
<comment type="similarity">
    <text evidence="2">Belongs to the SusD family.</text>
</comment>
<dbReference type="SUPFAM" id="SSF48452">
    <property type="entry name" value="TPR-like"/>
    <property type="match status" value="1"/>
</dbReference>
<dbReference type="AlphaFoldDB" id="A0A2V4A807"/>
<evidence type="ECO:0000256" key="2">
    <source>
        <dbReference type="ARBA" id="ARBA00006275"/>
    </source>
</evidence>
<evidence type="ECO:0000259" key="8">
    <source>
        <dbReference type="Pfam" id="PF14322"/>
    </source>
</evidence>
<keyword evidence="3 6" id="KW-0732">Signal</keyword>
<sequence>MKKISLFIVGVLALLMQYSCSELDEKVYSSNLTTNFYTSAEEIEGAYMRPWSHLLFCDTYYYLKLRTLGTDMAAWTTKTSENHGYDNALWSELHKHTWGTRHGEIESSWNTVWEGVGFANAVLEGIEEKDFEEMGVSIPKSEMQAQLRAYRAYMHMIGLDFWRNIPIVTKVGDPYYPETKSAQEVFEFIESEFLAVKESLPTAFEPYAQGFFSQQSVEALLSRLYLNAKTYIGVDKYEDAIKMCDAVISSGFFELEADYLSAFSKDNNLSKENIQVFTQKGGSSMSAPLHALTCYWSNHVDAGGWNGIITQEGFYDSYGDDDTRKNQFAVGPQFYADGTPVYIEAGNPGSGQLVYSKEVTTFHSEGLFEGARCKKYEAIAGLNWNQEYDIVLIRYAEVLMNKAEAIMRQNNGQADHTAVDLINQVRERAFGDKFEENKYTTNALTLDELLAERGREFAYEGHRRTDLIRFGKYLQSRWEKESTSDATRILFPIPQTQRDINTNLKQNDGY</sequence>
<dbReference type="EMBL" id="QFLI01000008">
    <property type="protein sequence ID" value="PXX98047.1"/>
    <property type="molecule type" value="Genomic_DNA"/>
</dbReference>
<keyword evidence="4" id="KW-0472">Membrane</keyword>
<protein>
    <submittedName>
        <fullName evidence="9">RagB/SusD family nutrient uptake outer membrane protein</fullName>
    </submittedName>
</protein>
<evidence type="ECO:0000259" key="7">
    <source>
        <dbReference type="Pfam" id="PF07980"/>
    </source>
</evidence>
<dbReference type="Pfam" id="PF14322">
    <property type="entry name" value="SusD-like_3"/>
    <property type="match status" value="1"/>
</dbReference>
<dbReference type="Gene3D" id="1.25.40.390">
    <property type="match status" value="1"/>
</dbReference>
<reference evidence="9 10" key="1">
    <citation type="submission" date="2018-05" db="EMBL/GenBank/DDBJ databases">
        <title>Marinifilum breve JC075T sp. nov., a marine bacterium isolated from Yongle Blue Hole in the South China Sea.</title>
        <authorList>
            <person name="Fu T."/>
        </authorList>
    </citation>
    <scope>NUCLEOTIDE SEQUENCE [LARGE SCALE GENOMIC DNA]</scope>
    <source>
        <strain evidence="9 10">JC075</strain>
    </source>
</reference>
<dbReference type="InterPro" id="IPR033985">
    <property type="entry name" value="SusD-like_N"/>
</dbReference>
<dbReference type="GO" id="GO:0009279">
    <property type="term" value="C:cell outer membrane"/>
    <property type="evidence" value="ECO:0007669"/>
    <property type="project" value="UniProtKB-SubCell"/>
</dbReference>
<evidence type="ECO:0000313" key="10">
    <source>
        <dbReference type="Proteomes" id="UP000248079"/>
    </source>
</evidence>
<dbReference type="InterPro" id="IPR011990">
    <property type="entry name" value="TPR-like_helical_dom_sf"/>
</dbReference>
<keyword evidence="10" id="KW-1185">Reference proteome</keyword>
<comment type="caution">
    <text evidence="9">The sequence shown here is derived from an EMBL/GenBank/DDBJ whole genome shotgun (WGS) entry which is preliminary data.</text>
</comment>
<feature type="signal peptide" evidence="6">
    <location>
        <begin position="1"/>
        <end position="21"/>
    </location>
</feature>
<name>A0A2V4A807_9BACT</name>
<evidence type="ECO:0000256" key="4">
    <source>
        <dbReference type="ARBA" id="ARBA00023136"/>
    </source>
</evidence>
<gene>
    <name evidence="9" type="ORF">DF185_17100</name>
</gene>
<proteinExistence type="inferred from homology"/>